<evidence type="ECO:0000313" key="2">
    <source>
        <dbReference type="EMBL" id="MBB5374233.1"/>
    </source>
</evidence>
<proteinExistence type="predicted"/>
<sequence>MFDQAGLPAVIARSSQRVWSAAAAVLAVLVMVIGWPLVLRSTAMVQLDYDEGWNALRQQQAAHFLPLYAAPPGLDITNYPPLSFHIVGLLSLLTGDANETGRFLSLAALVALCVLAGALARLFVPARHVGTCAALLFALWLEMWMPRRIGVNDPQLLGMAFELLGFYGFVRAVQRGQNGWRSAPLFALAVFTKHNLLALPLGVGLALLTRWDWRRLILWGGAGVLAACALFWLTLRLDGPYFLQHMLQPRAYDLHDTLHNIGTYLIIFLPFVLLGGVWSWRNWRDGRRAPLAWSWAVAHVLAFAWAGGDGVARNIFFEAILLDAVISVIACADYFAGHSRATLGRVALVCVLPMLFPLSQILFPLSKLPYSIVSGATEWRALPQHEADFAAGVSLLRQASGPVVCENLLMCDEAGKPSAFDPYHVQDQISLGKLDPREFVAMVESQRFGVVEIGDTDLGKPERTTRFSKAFLQALAQHYNLALHTPEINVWVPGPVKAPQPG</sequence>
<dbReference type="AlphaFoldDB" id="A0A840VEE2"/>
<evidence type="ECO:0000313" key="3">
    <source>
        <dbReference type="Proteomes" id="UP000553706"/>
    </source>
</evidence>
<evidence type="ECO:0008006" key="4">
    <source>
        <dbReference type="Google" id="ProtNLM"/>
    </source>
</evidence>
<dbReference type="EMBL" id="JACHFJ010000013">
    <property type="protein sequence ID" value="MBB5374233.1"/>
    <property type="molecule type" value="Genomic_DNA"/>
</dbReference>
<feature type="transmembrane region" description="Helical" evidence="1">
    <location>
        <begin position="185"/>
        <end position="209"/>
    </location>
</feature>
<keyword evidence="1" id="KW-0812">Transmembrane</keyword>
<feature type="transmembrane region" description="Helical" evidence="1">
    <location>
        <begin position="103"/>
        <end position="120"/>
    </location>
</feature>
<evidence type="ECO:0000256" key="1">
    <source>
        <dbReference type="SAM" id="Phobius"/>
    </source>
</evidence>
<dbReference type="RefSeq" id="WP_183267244.1">
    <property type="nucleotide sequence ID" value="NZ_JACHFJ010000013.1"/>
</dbReference>
<feature type="transmembrane region" description="Helical" evidence="1">
    <location>
        <begin position="290"/>
        <end position="308"/>
    </location>
</feature>
<protein>
    <recommendedName>
        <fullName evidence="4">Glycosyltransferase RgtA/B/C/D-like domain-containing protein</fullName>
    </recommendedName>
</protein>
<keyword evidence="1" id="KW-0472">Membrane</keyword>
<name>A0A840VEE2_9PROT</name>
<feature type="transmembrane region" description="Helical" evidence="1">
    <location>
        <begin position="314"/>
        <end position="336"/>
    </location>
</feature>
<comment type="caution">
    <text evidence="2">The sequence shown here is derived from an EMBL/GenBank/DDBJ whole genome shotgun (WGS) entry which is preliminary data.</text>
</comment>
<feature type="transmembrane region" description="Helical" evidence="1">
    <location>
        <begin position="216"/>
        <end position="237"/>
    </location>
</feature>
<feature type="transmembrane region" description="Helical" evidence="1">
    <location>
        <begin position="343"/>
        <end position="363"/>
    </location>
</feature>
<dbReference type="Proteomes" id="UP000553706">
    <property type="component" value="Unassembled WGS sequence"/>
</dbReference>
<keyword evidence="1" id="KW-1133">Transmembrane helix</keyword>
<feature type="transmembrane region" description="Helical" evidence="1">
    <location>
        <begin position="257"/>
        <end position="278"/>
    </location>
</feature>
<accession>A0A840VEE2</accession>
<organism evidence="2 3">
    <name type="scientific">Acidocella aromatica</name>
    <dbReference type="NCBI Taxonomy" id="1303579"/>
    <lineage>
        <taxon>Bacteria</taxon>
        <taxon>Pseudomonadati</taxon>
        <taxon>Pseudomonadota</taxon>
        <taxon>Alphaproteobacteria</taxon>
        <taxon>Acetobacterales</taxon>
        <taxon>Acidocellaceae</taxon>
        <taxon>Acidocella</taxon>
    </lineage>
</organism>
<gene>
    <name evidence="2" type="ORF">HNP71_002504</name>
</gene>
<reference evidence="2 3" key="1">
    <citation type="submission" date="2020-08" db="EMBL/GenBank/DDBJ databases">
        <title>Genomic Encyclopedia of Type Strains, Phase IV (KMG-IV): sequencing the most valuable type-strain genomes for metagenomic binning, comparative biology and taxonomic classification.</title>
        <authorList>
            <person name="Goeker M."/>
        </authorList>
    </citation>
    <scope>NUCLEOTIDE SEQUENCE [LARGE SCALE GENOMIC DNA]</scope>
    <source>
        <strain evidence="2 3">DSM 27026</strain>
    </source>
</reference>
<keyword evidence="3" id="KW-1185">Reference proteome</keyword>
<feature type="transmembrane region" description="Helical" evidence="1">
    <location>
        <begin position="18"/>
        <end position="39"/>
    </location>
</feature>